<dbReference type="Pfam" id="PF07262">
    <property type="entry name" value="CdiI"/>
    <property type="match status" value="1"/>
</dbReference>
<evidence type="ECO:0000313" key="1">
    <source>
        <dbReference type="EMBL" id="MCE0742484.1"/>
    </source>
</evidence>
<dbReference type="InterPro" id="IPR009888">
    <property type="entry name" value="CdiI_Proteobact"/>
</dbReference>
<dbReference type="Proteomes" id="UP001521074">
    <property type="component" value="Unassembled WGS sequence"/>
</dbReference>
<keyword evidence="2" id="KW-1185">Reference proteome</keyword>
<evidence type="ECO:0000313" key="2">
    <source>
        <dbReference type="Proteomes" id="UP001521074"/>
    </source>
</evidence>
<gene>
    <name evidence="1" type="ORF">LWC05_01040</name>
</gene>
<name>A0ABS8VR67_9PROT</name>
<dbReference type="EMBL" id="JAJSOJ010000003">
    <property type="protein sequence ID" value="MCE0742484.1"/>
    <property type="molecule type" value="Genomic_DNA"/>
</dbReference>
<protein>
    <submittedName>
        <fullName evidence="1">CdiI family contact-dependent growth inhibition immunity protein</fullName>
    </submittedName>
</protein>
<organism evidence="1 2">
    <name type="scientific">Acetobacter sicerae</name>
    <dbReference type="NCBI Taxonomy" id="85325"/>
    <lineage>
        <taxon>Bacteria</taxon>
        <taxon>Pseudomonadati</taxon>
        <taxon>Pseudomonadota</taxon>
        <taxon>Alphaproteobacteria</taxon>
        <taxon>Acetobacterales</taxon>
        <taxon>Acetobacteraceae</taxon>
        <taxon>Acetobacter</taxon>
    </lineage>
</organism>
<accession>A0ABS8VR67</accession>
<comment type="caution">
    <text evidence="1">The sequence shown here is derived from an EMBL/GenBank/DDBJ whole genome shotgun (WGS) entry which is preliminary data.</text>
</comment>
<dbReference type="InterPro" id="IPR037891">
    <property type="entry name" value="Cdil-like_sf"/>
</dbReference>
<dbReference type="RefSeq" id="WP_232876088.1">
    <property type="nucleotide sequence ID" value="NZ_JAJSOJ010000003.1"/>
</dbReference>
<dbReference type="CDD" id="cd13445">
    <property type="entry name" value="CDI_inhibitor_EC869_like"/>
    <property type="match status" value="1"/>
</dbReference>
<dbReference type="SUPFAM" id="SSF160207">
    <property type="entry name" value="NMB0488-like"/>
    <property type="match status" value="1"/>
</dbReference>
<sequence length="163" mass="17902">MSNVIWSGLHFSPTGFAVHSPRDVTPGWIGAAVRKALEASEYLTPPAGSDPAPRIAMEACSNERRLAFWEDLASTYGYKNVGASWKKFDALFVSWFYETEPDIEILSSKSSRVGAHSAWPSNMDEGRVFHVPFAASDAEIGEMVLRAFSRCEGPGKSTEPLFP</sequence>
<proteinExistence type="predicted"/>
<dbReference type="Gene3D" id="3.40.1590.10">
    <property type="entry name" value="NMB0488-like"/>
    <property type="match status" value="1"/>
</dbReference>
<reference evidence="1 2" key="1">
    <citation type="submission" date="2021-12" db="EMBL/GenBank/DDBJ databases">
        <title>Genome sequence of Acetobacter sicerae DmPark20a_162.</title>
        <authorList>
            <person name="Chaston J.M."/>
        </authorList>
    </citation>
    <scope>NUCLEOTIDE SEQUENCE [LARGE SCALE GENOMIC DNA]</scope>
    <source>
        <strain evidence="1 2">DmPark20a_162</strain>
    </source>
</reference>